<dbReference type="AlphaFoldDB" id="A0A7X0P8V5"/>
<feature type="compositionally biased region" description="Low complexity" evidence="7">
    <location>
        <begin position="167"/>
        <end position="182"/>
    </location>
</feature>
<sequence>MKRVLFDVAALIARVATGVIFVAHGWQKWQSGLGATTQGFREMGIPTPELAAGYATVVETVGGIFLILGLLVRPVALLLLINMLGAIMFVHGTKGVMVGEGGWELTGALGALSLLFLALGGGRISLDAIFGAIFRRRAERRTAEEELTAYGPGRTTAAGTTAGGVAGTTTTGGPTTTTGGPTTPAPAPGEQPEVPRQPDAPSTAPSSGRLNDDDMREIDALVSDEPPQHRKPPNG</sequence>
<feature type="compositionally biased region" description="Low complexity" evidence="7">
    <location>
        <begin position="148"/>
        <end position="160"/>
    </location>
</feature>
<comment type="caution">
    <text evidence="9">The sequence shown here is derived from an EMBL/GenBank/DDBJ whole genome shotgun (WGS) entry which is preliminary data.</text>
</comment>
<dbReference type="InterPro" id="IPR051907">
    <property type="entry name" value="DoxX-like_oxidoreductase"/>
</dbReference>
<accession>A0A7X0P8V5</accession>
<feature type="compositionally biased region" description="Basic and acidic residues" evidence="7">
    <location>
        <begin position="210"/>
        <end position="219"/>
    </location>
</feature>
<keyword evidence="5 8" id="KW-1133">Transmembrane helix</keyword>
<evidence type="ECO:0000256" key="2">
    <source>
        <dbReference type="ARBA" id="ARBA00006679"/>
    </source>
</evidence>
<comment type="subcellular location">
    <subcellularLocation>
        <location evidence="1">Cell membrane</location>
        <topology evidence="1">Multi-pass membrane protein</topology>
    </subcellularLocation>
</comment>
<gene>
    <name evidence="9" type="ORF">HD593_011974</name>
</gene>
<evidence type="ECO:0000256" key="8">
    <source>
        <dbReference type="SAM" id="Phobius"/>
    </source>
</evidence>
<dbReference type="EMBL" id="JACHMI010000001">
    <property type="protein sequence ID" value="MBB6557179.1"/>
    <property type="molecule type" value="Genomic_DNA"/>
</dbReference>
<feature type="region of interest" description="Disordered" evidence="7">
    <location>
        <begin position="142"/>
        <end position="235"/>
    </location>
</feature>
<dbReference type="Proteomes" id="UP000565579">
    <property type="component" value="Unassembled WGS sequence"/>
</dbReference>
<keyword evidence="4 8" id="KW-0812">Transmembrane</keyword>
<feature type="transmembrane region" description="Helical" evidence="8">
    <location>
        <begin position="112"/>
        <end position="134"/>
    </location>
</feature>
<dbReference type="PANTHER" id="PTHR33452:SF1">
    <property type="entry name" value="INNER MEMBRANE PROTEIN YPHA-RELATED"/>
    <property type="match status" value="1"/>
</dbReference>
<evidence type="ECO:0000256" key="5">
    <source>
        <dbReference type="ARBA" id="ARBA00022989"/>
    </source>
</evidence>
<organism evidence="9 10">
    <name type="scientific">Nonomuraea rubra</name>
    <dbReference type="NCBI Taxonomy" id="46180"/>
    <lineage>
        <taxon>Bacteria</taxon>
        <taxon>Bacillati</taxon>
        <taxon>Actinomycetota</taxon>
        <taxon>Actinomycetes</taxon>
        <taxon>Streptosporangiales</taxon>
        <taxon>Streptosporangiaceae</taxon>
        <taxon>Nonomuraea</taxon>
    </lineage>
</organism>
<dbReference type="InterPro" id="IPR032808">
    <property type="entry name" value="DoxX"/>
</dbReference>
<dbReference type="RefSeq" id="WP_185111555.1">
    <property type="nucleotide sequence ID" value="NZ_JACHMI010000001.1"/>
</dbReference>
<keyword evidence="6 8" id="KW-0472">Membrane</keyword>
<name>A0A7X0P8V5_9ACTN</name>
<dbReference type="Pfam" id="PF07681">
    <property type="entry name" value="DoxX"/>
    <property type="match status" value="1"/>
</dbReference>
<proteinExistence type="inferred from homology"/>
<dbReference type="PANTHER" id="PTHR33452">
    <property type="entry name" value="OXIDOREDUCTASE CATD-RELATED"/>
    <property type="match status" value="1"/>
</dbReference>
<keyword evidence="3" id="KW-1003">Cell membrane</keyword>
<evidence type="ECO:0000256" key="6">
    <source>
        <dbReference type="ARBA" id="ARBA00023136"/>
    </source>
</evidence>
<evidence type="ECO:0000256" key="4">
    <source>
        <dbReference type="ARBA" id="ARBA00022692"/>
    </source>
</evidence>
<keyword evidence="10" id="KW-1185">Reference proteome</keyword>
<evidence type="ECO:0000256" key="3">
    <source>
        <dbReference type="ARBA" id="ARBA00022475"/>
    </source>
</evidence>
<evidence type="ECO:0000313" key="10">
    <source>
        <dbReference type="Proteomes" id="UP000565579"/>
    </source>
</evidence>
<protein>
    <submittedName>
        <fullName evidence="9">Putative oxidoreductase</fullName>
    </submittedName>
</protein>
<comment type="similarity">
    <text evidence="2">Belongs to the DoxX family.</text>
</comment>
<dbReference type="GO" id="GO:0005886">
    <property type="term" value="C:plasma membrane"/>
    <property type="evidence" value="ECO:0007669"/>
    <property type="project" value="UniProtKB-SubCell"/>
</dbReference>
<reference evidence="9 10" key="1">
    <citation type="submission" date="2020-08" db="EMBL/GenBank/DDBJ databases">
        <title>Sequencing the genomes of 1000 actinobacteria strains.</title>
        <authorList>
            <person name="Klenk H.-P."/>
        </authorList>
    </citation>
    <scope>NUCLEOTIDE SEQUENCE [LARGE SCALE GENOMIC DNA]</scope>
    <source>
        <strain evidence="9 10">DSM 43768</strain>
    </source>
</reference>
<evidence type="ECO:0000256" key="1">
    <source>
        <dbReference type="ARBA" id="ARBA00004651"/>
    </source>
</evidence>
<feature type="transmembrane region" description="Helical" evidence="8">
    <location>
        <begin position="75"/>
        <end position="92"/>
    </location>
</feature>
<evidence type="ECO:0000256" key="7">
    <source>
        <dbReference type="SAM" id="MobiDB-lite"/>
    </source>
</evidence>
<feature type="transmembrane region" description="Helical" evidence="8">
    <location>
        <begin position="50"/>
        <end position="68"/>
    </location>
</feature>
<evidence type="ECO:0000313" key="9">
    <source>
        <dbReference type="EMBL" id="MBB6557179.1"/>
    </source>
</evidence>